<protein>
    <recommendedName>
        <fullName evidence="2">DUF2428 domain-containing protein</fullName>
    </recommendedName>
</protein>
<dbReference type="Pfam" id="PF10350">
    <property type="entry name" value="DUF2428"/>
    <property type="match status" value="1"/>
</dbReference>
<dbReference type="OrthoDB" id="73997at2759"/>
<feature type="domain" description="DUF2428" evidence="2">
    <location>
        <begin position="735"/>
        <end position="882"/>
    </location>
</feature>
<evidence type="ECO:0000256" key="1">
    <source>
        <dbReference type="ARBA" id="ARBA00010409"/>
    </source>
</evidence>
<keyword evidence="4" id="KW-1185">Reference proteome</keyword>
<dbReference type="VEuPathDB" id="TrichDB:TVAGG3_0019900"/>
<evidence type="ECO:0000259" key="2">
    <source>
        <dbReference type="Pfam" id="PF10350"/>
    </source>
</evidence>
<accession>A2ERV9</accession>
<dbReference type="InterPro" id="IPR016024">
    <property type="entry name" value="ARM-type_fold"/>
</dbReference>
<name>A2ERV9_TRIV3</name>
<dbReference type="InterPro" id="IPR019442">
    <property type="entry name" value="THADA/TRM732_DUF2428"/>
</dbReference>
<reference evidence="3" key="1">
    <citation type="submission" date="2006-10" db="EMBL/GenBank/DDBJ databases">
        <authorList>
            <person name="Amadeo P."/>
            <person name="Zhao Q."/>
            <person name="Wortman J."/>
            <person name="Fraser-Liggett C."/>
            <person name="Carlton J."/>
        </authorList>
    </citation>
    <scope>NUCLEOTIDE SEQUENCE</scope>
    <source>
        <strain evidence="3">G3</strain>
    </source>
</reference>
<gene>
    <name evidence="3" type="ORF">TVAG_473130</name>
</gene>
<proteinExistence type="inferred from homology"/>
<dbReference type="EMBL" id="DS113470">
    <property type="protein sequence ID" value="EAY04626.1"/>
    <property type="molecule type" value="Genomic_DNA"/>
</dbReference>
<organism evidence="3 4">
    <name type="scientific">Trichomonas vaginalis (strain ATCC PRA-98 / G3)</name>
    <dbReference type="NCBI Taxonomy" id="412133"/>
    <lineage>
        <taxon>Eukaryota</taxon>
        <taxon>Metamonada</taxon>
        <taxon>Parabasalia</taxon>
        <taxon>Trichomonadida</taxon>
        <taxon>Trichomonadidae</taxon>
        <taxon>Trichomonas</taxon>
    </lineage>
</organism>
<comment type="similarity">
    <text evidence="1">Belongs to the THADA family.</text>
</comment>
<dbReference type="PANTHER" id="PTHR14387:SF0">
    <property type="entry name" value="DUF2428 DOMAIN-CONTAINING PROTEIN"/>
    <property type="match status" value="1"/>
</dbReference>
<sequence length="1349" mass="154221">MEEIKELLVRDVVISNKTLRQADNILKNILEKDASQAIKDLSSLFCDQDAKLFPNNFLQHAVTQVAGKQLADQYANLCKEKLKLSFWEAIPPNVCSLINFWTMYGNKITFEGKEVSFVLTICRNILKFPQHSFKTLPKVIEGFVAFVNETNFSFGIELQSLENDFESTHLLSYFTTAFLNVANHEMNYESLGAIRFIASSMMHLHSQETLKGVFSVNHLSQHLLSKMTQQRFILLLAELAREMKSSEDALGVFDRAYNLSKTSTDPDVLTNCYNAVTLAITTIDNMKDKLQECSDLMLRDFSTANDQVRLSLCRMFDAIIKRAEKEDSTVDVCHFFIDEFLDIPWNSKLKKYTMPTLLQYVHPDKSVQLLETLLKASEDQNNKPFIAKCIASFTGLKYICLSFIDVMINDAINTSQTAALIPLNALLFPLLRANKDLIHIMYEKITKVTQKFAKAWLKFELVIAAPSVTKEVNFISEIREDLKYARKNGNWDLRCRSMHAFAYAGFPYTEEDCDDFVNDMEGIMLIDSTIHQTAICDSMNELFKRISTQGKKFSNLNTQKFLENLLKVVTKHMGSCYIPTQRSFSFTIANNLWKYFPQIHSNEDLILLASLLNDRAFDIRQQVISTMRELAKQDNVKDLFVNLKSEDVEKFVLRLEQKVTVKIEEKDFPPMEYDQLVKIKLLLARNDTTVDNCEFYKEKIFDILYSEKFDENHWETQSEFFSVLSYICLKLKSDISPEKIENATKKVFLSLFNTRIPGFVCQSVETLERFLKICYYIGKSNVADEFTVKLIEALNSYDMANMRRSAGLPFLALALIRSEPANSPLNLFVRLITALIKLIRETENDTEAANAMNILKAIVNESESSAKCEPLFGEILAVIFDAAYRFKSWDVISAVDLTLVAFLHKTCNIGGIDAAASTSIIRYQFFSKIQNSRETLLTALNSFNSHAIYMANAILELFKADTGDKELSEAIIQHLQSRLSRIRRVASRALLAVYPITERRKLFDILSERMCGHGWNTFHGCVLAMRLISEIEDVKGCYVPYMNVNVIPPMAREDYLICANAAKVNIQPLKLVQGHFISDEASALAYCGIFSDTMTSRTIVPLLRNWSENKEVPKEMFDFLLSKIISDDVLDMNEAVSINASQFLSKRLPNNYISNEKLPKLIDLVMRAHSVALRSSLISLLTKMENPDIKEIEKCRDLFISESIDFSSKMTPVHLSLASITNLLLKSEKLIPVVFLLVMNDIPAVRTKVLSSYALMNNDDMKCEMFVMDELLKKISNETKHEIAKLWIKNLENQLEVDEWGEPTSLFVDELFIPRYCVPEINKATKNINPLLPILEMRKEFVNIAKNLA</sequence>
<dbReference type="SUPFAM" id="SSF48371">
    <property type="entry name" value="ARM repeat"/>
    <property type="match status" value="2"/>
</dbReference>
<reference evidence="3" key="2">
    <citation type="journal article" date="2007" name="Science">
        <title>Draft genome sequence of the sexually transmitted pathogen Trichomonas vaginalis.</title>
        <authorList>
            <person name="Carlton J.M."/>
            <person name="Hirt R.P."/>
            <person name="Silva J.C."/>
            <person name="Delcher A.L."/>
            <person name="Schatz M."/>
            <person name="Zhao Q."/>
            <person name="Wortman J.R."/>
            <person name="Bidwell S.L."/>
            <person name="Alsmark U.C.M."/>
            <person name="Besteiro S."/>
            <person name="Sicheritz-Ponten T."/>
            <person name="Noel C.J."/>
            <person name="Dacks J.B."/>
            <person name="Foster P.G."/>
            <person name="Simillion C."/>
            <person name="Van de Peer Y."/>
            <person name="Miranda-Saavedra D."/>
            <person name="Barton G.J."/>
            <person name="Westrop G.D."/>
            <person name="Mueller S."/>
            <person name="Dessi D."/>
            <person name="Fiori P.L."/>
            <person name="Ren Q."/>
            <person name="Paulsen I."/>
            <person name="Zhang H."/>
            <person name="Bastida-Corcuera F.D."/>
            <person name="Simoes-Barbosa A."/>
            <person name="Brown M.T."/>
            <person name="Hayes R.D."/>
            <person name="Mukherjee M."/>
            <person name="Okumura C.Y."/>
            <person name="Schneider R."/>
            <person name="Smith A.J."/>
            <person name="Vanacova S."/>
            <person name="Villalvazo M."/>
            <person name="Haas B.J."/>
            <person name="Pertea M."/>
            <person name="Feldblyum T.V."/>
            <person name="Utterback T.R."/>
            <person name="Shu C.L."/>
            <person name="Osoegawa K."/>
            <person name="de Jong P.J."/>
            <person name="Hrdy I."/>
            <person name="Horvathova L."/>
            <person name="Zubacova Z."/>
            <person name="Dolezal P."/>
            <person name="Malik S.B."/>
            <person name="Logsdon J.M. Jr."/>
            <person name="Henze K."/>
            <person name="Gupta A."/>
            <person name="Wang C.C."/>
            <person name="Dunne R.L."/>
            <person name="Upcroft J.A."/>
            <person name="Upcroft P."/>
            <person name="White O."/>
            <person name="Salzberg S.L."/>
            <person name="Tang P."/>
            <person name="Chiu C.-H."/>
            <person name="Lee Y.-S."/>
            <person name="Embley T.M."/>
            <person name="Coombs G.H."/>
            <person name="Mottram J.C."/>
            <person name="Tachezy J."/>
            <person name="Fraser-Liggett C.M."/>
            <person name="Johnson P.J."/>
        </authorList>
    </citation>
    <scope>NUCLEOTIDE SEQUENCE [LARGE SCALE GENOMIC DNA]</scope>
    <source>
        <strain evidence="3">G3</strain>
    </source>
</reference>
<dbReference type="PANTHER" id="PTHR14387">
    <property type="entry name" value="THADA/DEATH RECEPTOR INTERACTING PROTEIN"/>
    <property type="match status" value="1"/>
</dbReference>
<dbReference type="InParanoid" id="A2ERV9"/>
<dbReference type="Proteomes" id="UP000001542">
    <property type="component" value="Unassembled WGS sequence"/>
</dbReference>
<evidence type="ECO:0000313" key="4">
    <source>
        <dbReference type="Proteomes" id="UP000001542"/>
    </source>
</evidence>
<dbReference type="InterPro" id="IPR051954">
    <property type="entry name" value="tRNA_methyltransferase_THADA"/>
</dbReference>
<dbReference type="RefSeq" id="XP_001316849.1">
    <property type="nucleotide sequence ID" value="XM_001316814.1"/>
</dbReference>
<dbReference type="STRING" id="5722.A2ERV9"/>
<evidence type="ECO:0000313" key="3">
    <source>
        <dbReference type="EMBL" id="EAY04626.1"/>
    </source>
</evidence>
<dbReference type="KEGG" id="tva:4762489"/>
<dbReference type="VEuPathDB" id="TrichDB:TVAG_473130"/>
<dbReference type="GO" id="GO:0030488">
    <property type="term" value="P:tRNA methylation"/>
    <property type="evidence" value="ECO:0000318"/>
    <property type="project" value="GO_Central"/>
</dbReference>